<comment type="function">
    <text evidence="14">Catalyzes the reduction of the glycolytic intermediate dihydroxyacetone phosphate (DHAP) to sn-glycerol 3-phosphate (G3P), the key precursor for phospholipid synthesis.</text>
</comment>
<evidence type="ECO:0000313" key="21">
    <source>
        <dbReference type="EMBL" id="TQV79736.1"/>
    </source>
</evidence>
<comment type="catalytic activity">
    <reaction evidence="14">
        <text>sn-glycerol 3-phosphate + NAD(+) = dihydroxyacetone phosphate + NADH + H(+)</text>
        <dbReference type="Rhea" id="RHEA:11092"/>
        <dbReference type="ChEBI" id="CHEBI:15378"/>
        <dbReference type="ChEBI" id="CHEBI:57540"/>
        <dbReference type="ChEBI" id="CHEBI:57597"/>
        <dbReference type="ChEBI" id="CHEBI:57642"/>
        <dbReference type="ChEBI" id="CHEBI:57945"/>
        <dbReference type="EC" id="1.1.1.94"/>
    </reaction>
</comment>
<evidence type="ECO:0000256" key="18">
    <source>
        <dbReference type="RuleBase" id="RU000437"/>
    </source>
</evidence>
<dbReference type="InterPro" id="IPR013328">
    <property type="entry name" value="6PGD_dom2"/>
</dbReference>
<keyword evidence="8 14" id="KW-0594">Phospholipid biosynthesis</keyword>
<dbReference type="GO" id="GO:0006650">
    <property type="term" value="P:glycerophospholipid metabolic process"/>
    <property type="evidence" value="ECO:0007669"/>
    <property type="project" value="UniProtKB-UniRule"/>
</dbReference>
<comment type="subcellular location">
    <subcellularLocation>
        <location evidence="14">Cytoplasm</location>
    </subcellularLocation>
</comment>
<feature type="binding site" evidence="14">
    <location>
        <position position="134"/>
    </location>
    <ligand>
        <name>sn-glycerol 3-phosphate</name>
        <dbReference type="ChEBI" id="CHEBI:57597"/>
    </ligand>
</feature>
<evidence type="ECO:0000256" key="17">
    <source>
        <dbReference type="PIRSR" id="PIRSR000114-3"/>
    </source>
</evidence>
<evidence type="ECO:0000256" key="15">
    <source>
        <dbReference type="PIRSR" id="PIRSR000114-1"/>
    </source>
</evidence>
<dbReference type="NCBIfam" id="NF000940">
    <property type="entry name" value="PRK00094.1-2"/>
    <property type="match status" value="1"/>
</dbReference>
<comment type="caution">
    <text evidence="14">Lacks conserved residue(s) required for the propagation of feature annotation.</text>
</comment>
<dbReference type="EC" id="1.1.1.94" evidence="11 14"/>
<dbReference type="OrthoDB" id="9812273at2"/>
<evidence type="ECO:0000259" key="19">
    <source>
        <dbReference type="Pfam" id="PF01210"/>
    </source>
</evidence>
<dbReference type="HAMAP" id="MF_00394">
    <property type="entry name" value="NAD_Glyc3P_dehydrog"/>
    <property type="match status" value="1"/>
</dbReference>
<feature type="binding site" evidence="14">
    <location>
        <position position="13"/>
    </location>
    <ligand>
        <name>NADPH</name>
        <dbReference type="ChEBI" id="CHEBI:57783"/>
    </ligand>
</feature>
<dbReference type="InterPro" id="IPR006109">
    <property type="entry name" value="G3P_DH_NAD-dep_C"/>
</dbReference>
<dbReference type="GO" id="GO:0008654">
    <property type="term" value="P:phospholipid biosynthetic process"/>
    <property type="evidence" value="ECO:0007669"/>
    <property type="project" value="UniProtKB-KW"/>
</dbReference>
<dbReference type="GO" id="GO:0046168">
    <property type="term" value="P:glycerol-3-phosphate catabolic process"/>
    <property type="evidence" value="ECO:0007669"/>
    <property type="project" value="InterPro"/>
</dbReference>
<feature type="active site" description="Proton acceptor" evidence="14 15">
    <location>
        <position position="189"/>
    </location>
</feature>
<comment type="catalytic activity">
    <reaction evidence="10">
        <text>sn-glycerol 3-phosphate + NADP(+) = dihydroxyacetone phosphate + NADPH + H(+)</text>
        <dbReference type="Rhea" id="RHEA:11096"/>
        <dbReference type="ChEBI" id="CHEBI:15378"/>
        <dbReference type="ChEBI" id="CHEBI:57597"/>
        <dbReference type="ChEBI" id="CHEBI:57642"/>
        <dbReference type="ChEBI" id="CHEBI:57783"/>
        <dbReference type="ChEBI" id="CHEBI:58349"/>
        <dbReference type="EC" id="1.1.1.94"/>
    </reaction>
    <physiologicalReaction direction="right-to-left" evidence="10">
        <dbReference type="Rhea" id="RHEA:11098"/>
    </physiologicalReaction>
</comment>
<dbReference type="AlphaFoldDB" id="A0A545TR96"/>
<dbReference type="InterPro" id="IPR036291">
    <property type="entry name" value="NAD(P)-bd_dom_sf"/>
</dbReference>
<evidence type="ECO:0000256" key="5">
    <source>
        <dbReference type="ARBA" id="ARBA00023002"/>
    </source>
</evidence>
<feature type="binding site" evidence="17">
    <location>
        <begin position="9"/>
        <end position="14"/>
    </location>
    <ligand>
        <name>NAD(+)</name>
        <dbReference type="ChEBI" id="CHEBI:57540"/>
    </ligand>
</feature>
<keyword evidence="22" id="KW-1185">Reference proteome</keyword>
<evidence type="ECO:0000256" key="2">
    <source>
        <dbReference type="ARBA" id="ARBA00022516"/>
    </source>
</evidence>
<keyword evidence="6 14" id="KW-0520">NAD</keyword>
<keyword evidence="7 14" id="KW-0443">Lipid metabolism</keyword>
<dbReference type="EMBL" id="VHSH01000004">
    <property type="protein sequence ID" value="TQV79736.1"/>
    <property type="molecule type" value="Genomic_DNA"/>
</dbReference>
<comment type="caution">
    <text evidence="21">The sequence shown here is derived from an EMBL/GenBank/DDBJ whole genome shotgun (WGS) entry which is preliminary data.</text>
</comment>
<dbReference type="PRINTS" id="PR00077">
    <property type="entry name" value="GPDHDRGNASE"/>
</dbReference>
<comment type="similarity">
    <text evidence="1 14 18">Belongs to the NAD-dependent glycerol-3-phosphate dehydrogenase family.</text>
</comment>
<feature type="binding site" evidence="14">
    <location>
        <position position="106"/>
    </location>
    <ligand>
        <name>sn-glycerol 3-phosphate</name>
        <dbReference type="ChEBI" id="CHEBI:57597"/>
    </ligand>
</feature>
<evidence type="ECO:0000256" key="9">
    <source>
        <dbReference type="ARBA" id="ARBA00023264"/>
    </source>
</evidence>
<dbReference type="Proteomes" id="UP000315252">
    <property type="component" value="Unassembled WGS sequence"/>
</dbReference>
<feature type="binding site" evidence="16">
    <location>
        <position position="106"/>
    </location>
    <ligand>
        <name>substrate</name>
    </ligand>
</feature>
<dbReference type="InterPro" id="IPR011128">
    <property type="entry name" value="G3P_DH_NAD-dep_N"/>
</dbReference>
<feature type="binding site" evidence="14">
    <location>
        <position position="253"/>
    </location>
    <ligand>
        <name>NADPH</name>
        <dbReference type="ChEBI" id="CHEBI:57783"/>
    </ligand>
</feature>
<dbReference type="Pfam" id="PF01210">
    <property type="entry name" value="NAD_Gly3P_dh_N"/>
    <property type="match status" value="1"/>
</dbReference>
<dbReference type="GO" id="GO:0005829">
    <property type="term" value="C:cytosol"/>
    <property type="evidence" value="ECO:0007669"/>
    <property type="project" value="TreeGrafter"/>
</dbReference>
<evidence type="ECO:0000259" key="20">
    <source>
        <dbReference type="Pfam" id="PF07479"/>
    </source>
</evidence>
<evidence type="ECO:0000256" key="8">
    <source>
        <dbReference type="ARBA" id="ARBA00023209"/>
    </source>
</evidence>
<feature type="binding site" evidence="14">
    <location>
        <position position="136"/>
    </location>
    <ligand>
        <name>sn-glycerol 3-phosphate</name>
        <dbReference type="ChEBI" id="CHEBI:57597"/>
    </ligand>
</feature>
<reference evidence="21 22" key="1">
    <citation type="submission" date="2019-06" db="EMBL/GenBank/DDBJ databases">
        <title>Whole genome sequence for Rhodospirillaceae sp. R148.</title>
        <authorList>
            <person name="Wang G."/>
        </authorList>
    </citation>
    <scope>NUCLEOTIDE SEQUENCE [LARGE SCALE GENOMIC DNA]</scope>
    <source>
        <strain evidence="21 22">R148</strain>
    </source>
</reference>
<feature type="binding site" evidence="16">
    <location>
        <begin position="253"/>
        <end position="254"/>
    </location>
    <ligand>
        <name>substrate</name>
    </ligand>
</feature>
<evidence type="ECO:0000256" key="16">
    <source>
        <dbReference type="PIRSR" id="PIRSR000114-2"/>
    </source>
</evidence>
<gene>
    <name evidence="14" type="primary">gpsA</name>
    <name evidence="21" type="ORF">FKG95_13600</name>
</gene>
<evidence type="ECO:0000313" key="22">
    <source>
        <dbReference type="Proteomes" id="UP000315252"/>
    </source>
</evidence>
<dbReference type="PROSITE" id="PS00957">
    <property type="entry name" value="NAD_G3PDH"/>
    <property type="match status" value="1"/>
</dbReference>
<name>A0A545TR96_9PROT</name>
<dbReference type="GO" id="GO:0141152">
    <property type="term" value="F:glycerol-3-phosphate dehydrogenase (NAD+) activity"/>
    <property type="evidence" value="ECO:0007669"/>
    <property type="project" value="RHEA"/>
</dbReference>
<feature type="domain" description="Glycerol-3-phosphate dehydrogenase NAD-dependent C-terminal" evidence="20">
    <location>
        <begin position="178"/>
        <end position="318"/>
    </location>
</feature>
<dbReference type="PANTHER" id="PTHR11728:SF1">
    <property type="entry name" value="GLYCEROL-3-PHOSPHATE DEHYDROGENASE [NAD(+)] 2, CHLOROPLASTIC"/>
    <property type="match status" value="1"/>
</dbReference>
<dbReference type="PIRSF" id="PIRSF000114">
    <property type="entry name" value="Glycerol-3-P_dh"/>
    <property type="match status" value="1"/>
</dbReference>
<dbReference type="Gene3D" id="1.10.1040.10">
    <property type="entry name" value="N-(1-d-carboxylethyl)-l-norvaline Dehydrogenase, domain 2"/>
    <property type="match status" value="1"/>
</dbReference>
<feature type="binding site" evidence="14">
    <location>
        <position position="254"/>
    </location>
    <ligand>
        <name>sn-glycerol 3-phosphate</name>
        <dbReference type="ChEBI" id="CHEBI:57597"/>
    </ligand>
</feature>
<keyword evidence="4 14" id="KW-0521">NADP</keyword>
<feature type="binding site" evidence="14">
    <location>
        <position position="277"/>
    </location>
    <ligand>
        <name>NADPH</name>
        <dbReference type="ChEBI" id="CHEBI:57783"/>
    </ligand>
</feature>
<dbReference type="GO" id="GO:0046167">
    <property type="term" value="P:glycerol-3-phosphate biosynthetic process"/>
    <property type="evidence" value="ECO:0007669"/>
    <property type="project" value="UniProtKB-UniRule"/>
</dbReference>
<keyword evidence="3 14" id="KW-0547">Nucleotide-binding</keyword>
<feature type="binding site" evidence="14">
    <location>
        <position position="106"/>
    </location>
    <ligand>
        <name>NADPH</name>
        <dbReference type="ChEBI" id="CHEBI:57783"/>
    </ligand>
</feature>
<keyword evidence="14" id="KW-0963">Cytoplasm</keyword>
<keyword evidence="5 14" id="KW-0560">Oxidoreductase</keyword>
<dbReference type="Pfam" id="PF07479">
    <property type="entry name" value="NAD_Gly3P_dh_C"/>
    <property type="match status" value="1"/>
</dbReference>
<evidence type="ECO:0000256" key="1">
    <source>
        <dbReference type="ARBA" id="ARBA00011009"/>
    </source>
</evidence>
<evidence type="ECO:0000256" key="6">
    <source>
        <dbReference type="ARBA" id="ARBA00023027"/>
    </source>
</evidence>
<keyword evidence="2 14" id="KW-0444">Lipid biosynthesis</keyword>
<keyword evidence="9 14" id="KW-1208">Phospholipid metabolism</keyword>
<organism evidence="21 22">
    <name type="scientific">Denitrobaculum tricleocarpae</name>
    <dbReference type="NCBI Taxonomy" id="2591009"/>
    <lineage>
        <taxon>Bacteria</taxon>
        <taxon>Pseudomonadati</taxon>
        <taxon>Pseudomonadota</taxon>
        <taxon>Alphaproteobacteria</taxon>
        <taxon>Rhodospirillales</taxon>
        <taxon>Rhodospirillaceae</taxon>
        <taxon>Denitrobaculum</taxon>
    </lineage>
</organism>
<evidence type="ECO:0000256" key="11">
    <source>
        <dbReference type="ARBA" id="ARBA00066687"/>
    </source>
</evidence>
<accession>A0A545TR96</accession>
<evidence type="ECO:0000256" key="12">
    <source>
        <dbReference type="ARBA" id="ARBA00069372"/>
    </source>
</evidence>
<evidence type="ECO:0000256" key="14">
    <source>
        <dbReference type="HAMAP-Rule" id="MF_00394"/>
    </source>
</evidence>
<evidence type="ECO:0000256" key="3">
    <source>
        <dbReference type="ARBA" id="ARBA00022741"/>
    </source>
</evidence>
<feature type="binding site" evidence="14">
    <location>
        <position position="33"/>
    </location>
    <ligand>
        <name>NADPH</name>
        <dbReference type="ChEBI" id="CHEBI:57783"/>
    </ligand>
</feature>
<dbReference type="RefSeq" id="WP_142896916.1">
    <property type="nucleotide sequence ID" value="NZ_ML660055.1"/>
</dbReference>
<feature type="binding site" evidence="14">
    <location>
        <position position="50"/>
    </location>
    <ligand>
        <name>NADPH</name>
        <dbReference type="ChEBI" id="CHEBI:57783"/>
    </ligand>
</feature>
<dbReference type="GO" id="GO:0141153">
    <property type="term" value="F:glycerol-3-phosphate dehydrogenase (NADP+) activity"/>
    <property type="evidence" value="ECO:0007669"/>
    <property type="project" value="RHEA"/>
</dbReference>
<comment type="pathway">
    <text evidence="14">Membrane lipid metabolism; glycerophospholipid metabolism.</text>
</comment>
<dbReference type="GO" id="GO:0051287">
    <property type="term" value="F:NAD binding"/>
    <property type="evidence" value="ECO:0007669"/>
    <property type="project" value="InterPro"/>
</dbReference>
<dbReference type="FunFam" id="1.10.1040.10:FF:000001">
    <property type="entry name" value="Glycerol-3-phosphate dehydrogenase [NAD(P)+]"/>
    <property type="match status" value="1"/>
</dbReference>
<feature type="binding site" evidence="17">
    <location>
        <position position="253"/>
    </location>
    <ligand>
        <name>NAD(+)</name>
        <dbReference type="ChEBI" id="CHEBI:57540"/>
    </ligand>
</feature>
<feature type="binding site" evidence="14">
    <location>
        <position position="138"/>
    </location>
    <ligand>
        <name>NADPH</name>
        <dbReference type="ChEBI" id="CHEBI:57783"/>
    </ligand>
</feature>
<dbReference type="FunFam" id="3.40.50.720:FF:000019">
    <property type="entry name" value="Glycerol-3-phosphate dehydrogenase [NAD(P)+]"/>
    <property type="match status" value="1"/>
</dbReference>
<feature type="binding site" evidence="17">
    <location>
        <position position="138"/>
    </location>
    <ligand>
        <name>NAD(+)</name>
        <dbReference type="ChEBI" id="CHEBI:57540"/>
    </ligand>
</feature>
<feature type="binding site" evidence="14">
    <location>
        <position position="253"/>
    </location>
    <ligand>
        <name>sn-glycerol 3-phosphate</name>
        <dbReference type="ChEBI" id="CHEBI:57597"/>
    </ligand>
</feature>
<dbReference type="Gene3D" id="3.40.50.720">
    <property type="entry name" value="NAD(P)-binding Rossmann-like Domain"/>
    <property type="match status" value="1"/>
</dbReference>
<dbReference type="InterPro" id="IPR006168">
    <property type="entry name" value="G3P_DH_NAD-dep"/>
</dbReference>
<feature type="binding site" evidence="14">
    <location>
        <position position="189"/>
    </location>
    <ligand>
        <name>sn-glycerol 3-phosphate</name>
        <dbReference type="ChEBI" id="CHEBI:57597"/>
    </ligand>
</feature>
<evidence type="ECO:0000256" key="10">
    <source>
        <dbReference type="ARBA" id="ARBA00052716"/>
    </source>
</evidence>
<protein>
    <recommendedName>
        <fullName evidence="12 14">Glycerol-3-phosphate dehydrogenase [NAD(P)+]</fullName>
        <ecNumber evidence="11 14">1.1.1.94</ecNumber>
    </recommendedName>
    <alternativeName>
        <fullName evidence="14">NAD(P)(+)-dependent glycerol-3-phosphate dehydrogenase</fullName>
    </alternativeName>
    <alternativeName>
        <fullName evidence="13 14">NAD(P)H-dependent dihydroxyacetone-phosphate reductase</fullName>
    </alternativeName>
</protein>
<evidence type="ECO:0000256" key="4">
    <source>
        <dbReference type="ARBA" id="ARBA00022857"/>
    </source>
</evidence>
<feature type="binding site" evidence="14">
    <location>
        <position position="252"/>
    </location>
    <ligand>
        <name>sn-glycerol 3-phosphate</name>
        <dbReference type="ChEBI" id="CHEBI:57597"/>
    </ligand>
</feature>
<dbReference type="UniPathway" id="UPA00940"/>
<dbReference type="SUPFAM" id="SSF51735">
    <property type="entry name" value="NAD(P)-binding Rossmann-fold domains"/>
    <property type="match status" value="1"/>
</dbReference>
<feature type="domain" description="Glycerol-3-phosphate dehydrogenase NAD-dependent N-terminal" evidence="19">
    <location>
        <begin position="5"/>
        <end position="157"/>
    </location>
</feature>
<feature type="binding site" evidence="14">
    <location>
        <position position="242"/>
    </location>
    <ligand>
        <name>sn-glycerol 3-phosphate</name>
        <dbReference type="ChEBI" id="CHEBI:57597"/>
    </ligand>
</feature>
<proteinExistence type="inferred from homology"/>
<evidence type="ECO:0000256" key="13">
    <source>
        <dbReference type="ARBA" id="ARBA00080511"/>
    </source>
</evidence>
<dbReference type="PANTHER" id="PTHR11728">
    <property type="entry name" value="GLYCEROL-3-PHOSPHATE DEHYDROGENASE"/>
    <property type="match status" value="1"/>
</dbReference>
<dbReference type="NCBIfam" id="NF000942">
    <property type="entry name" value="PRK00094.1-4"/>
    <property type="match status" value="1"/>
</dbReference>
<dbReference type="SUPFAM" id="SSF48179">
    <property type="entry name" value="6-phosphogluconate dehydrogenase C-terminal domain-like"/>
    <property type="match status" value="1"/>
</dbReference>
<dbReference type="GO" id="GO:0005975">
    <property type="term" value="P:carbohydrate metabolic process"/>
    <property type="evidence" value="ECO:0007669"/>
    <property type="project" value="InterPro"/>
</dbReference>
<dbReference type="InterPro" id="IPR008927">
    <property type="entry name" value="6-PGluconate_DH-like_C_sf"/>
</dbReference>
<sequence>MIERIGILGAGAWGTALAAAVTTAGRQALLWTRNAELAQEINEDHSNSVYLPRARLDPSIRATSDTADLSGSDALLLVVPAQHLRGIAGGLDAILPEDTPLVLCCKGIERNSGKLMTEVAAEALPGRPLAVLSGPTFAAEVASGLPTAVTLASEDSGLAAALAESLGNRSFRPYLSNDPTGAEVGGAVKNVIAIACGIVQGRALGDNARAALITRGLAEIVRLGLAKGGRSETLMGLSGFGDLTLTCTAVQSRNYALGLALGEGADFEDLMSVRLTVAEGVESAAAVTTLAKTLGIEMPISKAVNAILHQGADIDAVIGSLLARPFTSE</sequence>
<evidence type="ECO:0000256" key="7">
    <source>
        <dbReference type="ARBA" id="ARBA00023098"/>
    </source>
</evidence>
<feature type="binding site" evidence="14">
    <location>
        <position position="279"/>
    </location>
    <ligand>
        <name>NADPH</name>
        <dbReference type="ChEBI" id="CHEBI:57783"/>
    </ligand>
</feature>